<feature type="region of interest" description="Disordered" evidence="4">
    <location>
        <begin position="1948"/>
        <end position="1968"/>
    </location>
</feature>
<comment type="caution">
    <text evidence="7">The sequence shown here is derived from an EMBL/GenBank/DDBJ whole genome shotgun (WGS) entry which is preliminary data.</text>
</comment>
<feature type="compositionally biased region" description="Basic and acidic residues" evidence="4">
    <location>
        <begin position="1959"/>
        <end position="1968"/>
    </location>
</feature>
<keyword evidence="8" id="KW-1185">Reference proteome</keyword>
<dbReference type="InterPro" id="IPR008929">
    <property type="entry name" value="Chondroitin_lyas"/>
</dbReference>
<dbReference type="CDD" id="cd04084">
    <property type="entry name" value="CBM6_xylanase-like"/>
    <property type="match status" value="1"/>
</dbReference>
<comment type="subcellular location">
    <subcellularLocation>
        <location evidence="1">Cell envelope</location>
    </subcellularLocation>
</comment>
<evidence type="ECO:0000256" key="2">
    <source>
        <dbReference type="ARBA" id="ARBA00022729"/>
    </source>
</evidence>
<evidence type="ECO:0000256" key="4">
    <source>
        <dbReference type="SAM" id="MobiDB-lite"/>
    </source>
</evidence>
<reference evidence="7 8" key="1">
    <citation type="submission" date="2021-07" db="EMBL/GenBank/DDBJ databases">
        <title>Paenibacillus radiodurans sp. nov., isolated from the southeastern edge of Tengger Desert.</title>
        <authorList>
            <person name="Zhang G."/>
        </authorList>
    </citation>
    <scope>NUCLEOTIDE SEQUENCE [LARGE SCALE GENOMIC DNA]</scope>
    <source>
        <strain evidence="7 8">DT7-4</strain>
    </source>
</reference>
<dbReference type="InterPro" id="IPR013378">
    <property type="entry name" value="InlB-like_B-rpt"/>
</dbReference>
<name>A0ABS7D1U0_9BACL</name>
<dbReference type="InterPro" id="IPR042229">
    <property type="entry name" value="Listeria/Bacterioides_rpt_sf"/>
</dbReference>
<feature type="domain" description="SLH" evidence="6">
    <location>
        <begin position="1972"/>
        <end position="2035"/>
    </location>
</feature>
<dbReference type="InterPro" id="IPR051465">
    <property type="entry name" value="Cell_Envelope_Struct_Comp"/>
</dbReference>
<dbReference type="EMBL" id="JAHZIJ010000001">
    <property type="protein sequence ID" value="MBW7473909.1"/>
    <property type="molecule type" value="Genomic_DNA"/>
</dbReference>
<dbReference type="Pfam" id="PF07523">
    <property type="entry name" value="Big_3"/>
    <property type="match status" value="5"/>
</dbReference>
<dbReference type="Pfam" id="PF00395">
    <property type="entry name" value="SLH"/>
    <property type="match status" value="3"/>
</dbReference>
<dbReference type="SUPFAM" id="SSF48230">
    <property type="entry name" value="Chondroitin AC/alginate lyase"/>
    <property type="match status" value="1"/>
</dbReference>
<dbReference type="Gene3D" id="2.60.40.4270">
    <property type="entry name" value="Listeria-Bacteroides repeat domain"/>
    <property type="match status" value="1"/>
</dbReference>
<dbReference type="InterPro" id="IPR008979">
    <property type="entry name" value="Galactose-bd-like_sf"/>
</dbReference>
<feature type="domain" description="SLH" evidence="6">
    <location>
        <begin position="2036"/>
        <end position="2090"/>
    </location>
</feature>
<dbReference type="SUPFAM" id="SSF49785">
    <property type="entry name" value="Galactose-binding domain-like"/>
    <property type="match status" value="2"/>
</dbReference>
<dbReference type="PROSITE" id="PS51272">
    <property type="entry name" value="SLH"/>
    <property type="match status" value="3"/>
</dbReference>
<keyword evidence="2 5" id="KW-0732">Signal</keyword>
<feature type="domain" description="SLH" evidence="6">
    <location>
        <begin position="2091"/>
        <end position="2152"/>
    </location>
</feature>
<dbReference type="InterPro" id="IPR008397">
    <property type="entry name" value="Alginate_lyase_dom"/>
</dbReference>
<dbReference type="Pfam" id="PF00754">
    <property type="entry name" value="F5_F8_type_C"/>
    <property type="match status" value="1"/>
</dbReference>
<dbReference type="RefSeq" id="WP_219871092.1">
    <property type="nucleotide sequence ID" value="NZ_JAHZIJ010000001.1"/>
</dbReference>
<dbReference type="Pfam" id="PF05426">
    <property type="entry name" value="Alginate_lyase"/>
    <property type="match status" value="1"/>
</dbReference>
<dbReference type="PANTHER" id="PTHR43308:SF5">
    <property type="entry name" value="S-LAYER PROTEIN _ PEPTIDOGLYCAN ENDO-BETA-N-ACETYLGLUCOSAMINIDASE"/>
    <property type="match status" value="1"/>
</dbReference>
<dbReference type="InterPro" id="IPR001119">
    <property type="entry name" value="SLH_dom"/>
</dbReference>
<evidence type="ECO:0000313" key="8">
    <source>
        <dbReference type="Proteomes" id="UP000812277"/>
    </source>
</evidence>
<evidence type="ECO:0000256" key="5">
    <source>
        <dbReference type="SAM" id="SignalP"/>
    </source>
</evidence>
<dbReference type="PANTHER" id="PTHR43308">
    <property type="entry name" value="OUTER MEMBRANE PROTEIN ALPHA-RELATED"/>
    <property type="match status" value="1"/>
</dbReference>
<protein>
    <submittedName>
        <fullName evidence="7">Bacterial Ig-like domain-containing protein</fullName>
    </submittedName>
</protein>
<dbReference type="Pfam" id="PF09479">
    <property type="entry name" value="Flg_new"/>
    <property type="match status" value="1"/>
</dbReference>
<evidence type="ECO:0000256" key="1">
    <source>
        <dbReference type="ARBA" id="ARBA00004196"/>
    </source>
</evidence>
<evidence type="ECO:0000256" key="3">
    <source>
        <dbReference type="ARBA" id="ARBA00023239"/>
    </source>
</evidence>
<dbReference type="InterPro" id="IPR022038">
    <property type="entry name" value="Ig-like_bact"/>
</dbReference>
<dbReference type="Gene3D" id="2.60.40.3630">
    <property type="match status" value="5"/>
</dbReference>
<sequence length="2152" mass="233663">MGKLLKRAGVYVLALLVLMQAMALDGFNTAWANSDTPDEPYVSTIPTPQNSHLINPEYNRDYDDMSVQSSAGIVHPGYFISREDLNVMRDMIWQGNSPWKESFETFRKSAYSNLTYINSGPFTTLTSDRETYALIRDANAAYYLSLMWYITGNNDYVDKAKKILNDWSSTLVTDSKRDIIRSGIAVPMLVMAAEILRYTPSSGWGSDEELEKFESMLRLLLPGVDRKDGYFNQGNFGAQAYMAIAIYLDDLDMYKDAVERIVRNQARVGLSGISHNFSIDSMILDSGQQVEMGRDIPHAQESMLPMSAMARTTYIQGTLVDETGAFKTAEEGGVNLFELYGQKLLKYAAYFSKYNLGGEVFWQPSINGTGDQSPFGKITTDGRGRIFNTFGTLLNYYKHEKGYADEDVRTDPYMSNEDGIYMNLYGDSTYGSLYKYIDAAYESADTLGVEEMVTTPWTVSIGQTGAGLPADPEPVDDSYEVYNRLPGYQYTATGGTEGGVITEPFPDEDGIMRFATSNVKNGAWTAYSVDFDQFGSTPGNIADMLMISFGMNSNIGGSIDVRIGDHVANPTVNNFNNSTLAGTIQVENTSWYNIFKTNSQKLKARPDLLTGQKTVYFYFYGSGNGYNFHGNTQWFKFTKSTLATNTKAADADLFSSAAAVKNPDQTVTLSDGGYIGFKNMDFDKGIHTFNLTGKTTGGTLKLVLGSPGSAPFKEYALTSTGELMRTLTFEHGDNEQLYGRNGGNNDVYLVYEGAGSITIDSMVAKPAVNASTFQPVSGGSYAFQIEGEATRAEGKQGSVKLAVAPGAKTSVSYTDVDFLTGSPTLRIKVKSDTDAVLHFDMLGDPVGRVAQFKVPRTDGLSADGWITLNFNLAATGYESQIGTTNFLRVTASSESSGTVELKDFLFNEKRDYSALSIASNVNEILLYPGGSYTNNVLAHDVNGNQAAVVATSKPESATYDAQSGNLVWQVPVDEPEGKGYITLASTSGDGVSTSVFMVQYNVLQNENYIAKLIADTINLYPITEALAEDDYTPENWQIIVSALSNAKAITAQVSPSREDAETAYYGLKNALDTALPIQEADIFGKSFNITLNNGNTGGTARNIVSIWFDGKPNTFTEWQGSNQWAMFDFGPATTFTLDRAKILGRAQWGSRISGVRIEGSNNGTNWTQLTDPAANTDALQKFFSKDANTAFRYIRVLNNGSWYANLAELKLYGTFTDLNLLEEISEVSLASSNENPTVANVGDTVSLSFKADNVIEDVNVVLYGKPVVPVSEDGLNWKAEVVVSELDTPGDIKFVINYKDGWPVEQTTDGSSVKVLEEPGYIHNVMDIASFIDSTPNRAAETTLAQVANLFDRDIRTNSDFRGPGNNGAGWFIMDFKDRMIKLSKVKLIARQDQLARAAGTVIQGSNDNVSWTNLVTGVEGVQPWQAFDVTDQTAYRYLKVTNPGNWYGNLAEVKLYGEFAEPELEVESITVNSTTHQTQYLVEEELSVADLTLEVSWSNGTKTTVPVTAEMVEGFSSSAAVESQTLTITYQGATTTYNVAILEAPTVAGIAIKSSGHKTQYRIGDVLDVSGLTLEVRWSDATTTEVAVTPDMVSGFDTSVPVDSQQLTITYQGQSTTFAITIVDAAVPVVDSIAIKSTEHKIQYQVGDTLDVSGLTLEVRWSDDTTTEVAVTPDMVSGFDSSRAVSSQTLTVTYEGRTATFTITIVGASVPLIDSMAIKSTEHKTQYQVGDTLDVSGLTLEVRWSDDTTTEVAVTPDMVSGFDTSVPVDSQQLTITYQGQSTTFAITIVGAAVPLIDSIAIKSTEHKTQYQVGDTLDVSGLTLEVRWSDDTTTEVAVTPDMVSGFDSSRAVSSQTLTVTYEGLTATFTIKIAARPVVIIPPTTYVVSFDANGGTPVSSLTVNAGSAVGTLPGTAREGYIFEGWHNADGTPFSSSTAIYSSRTLTAKWSKQPNAAEPETPEKPVEPEQPERPMIKFTDVLETNWASKEIGRLVELGAISGYGDGTFKPQATVTRAEFLKMIVLSLGLQAEGSKAFADTEGHWAQQYVSIAGALGIVRGKSDNTFEPNAVITREEMAVILARVANMATVSSKSPFKDGGSISGWASDAIAAIAEAGIMSGYPDGSFQPQNNASRAQAAAVIVRMMDYLLEVRE</sequence>
<organism evidence="7 8">
    <name type="scientific">Paenibacillus oenotherae</name>
    <dbReference type="NCBI Taxonomy" id="1435645"/>
    <lineage>
        <taxon>Bacteria</taxon>
        <taxon>Bacillati</taxon>
        <taxon>Bacillota</taxon>
        <taxon>Bacilli</taxon>
        <taxon>Bacillales</taxon>
        <taxon>Paenibacillaceae</taxon>
        <taxon>Paenibacillus</taxon>
    </lineage>
</organism>
<proteinExistence type="predicted"/>
<evidence type="ECO:0000259" key="6">
    <source>
        <dbReference type="PROSITE" id="PS51272"/>
    </source>
</evidence>
<dbReference type="Proteomes" id="UP000812277">
    <property type="component" value="Unassembled WGS sequence"/>
</dbReference>
<dbReference type="Gene3D" id="1.50.10.100">
    <property type="entry name" value="Chondroitin AC/alginate lyase"/>
    <property type="match status" value="1"/>
</dbReference>
<feature type="chain" id="PRO_5047213089" evidence="5">
    <location>
        <begin position="24"/>
        <end position="2152"/>
    </location>
</feature>
<dbReference type="InterPro" id="IPR000421">
    <property type="entry name" value="FA58C"/>
</dbReference>
<keyword evidence="3" id="KW-0456">Lyase</keyword>
<gene>
    <name evidence="7" type="ORF">K0T92_04075</name>
</gene>
<dbReference type="NCBIfam" id="TIGR02543">
    <property type="entry name" value="List_Bact_rpt"/>
    <property type="match status" value="1"/>
</dbReference>
<evidence type="ECO:0000313" key="7">
    <source>
        <dbReference type="EMBL" id="MBW7473909.1"/>
    </source>
</evidence>
<feature type="signal peptide" evidence="5">
    <location>
        <begin position="1"/>
        <end position="23"/>
    </location>
</feature>
<dbReference type="Gene3D" id="2.60.120.260">
    <property type="entry name" value="Galactose-binding domain-like"/>
    <property type="match status" value="4"/>
</dbReference>
<accession>A0ABS7D1U0</accession>